<dbReference type="GO" id="GO:0016829">
    <property type="term" value="F:lyase activity"/>
    <property type="evidence" value="ECO:0007669"/>
    <property type="project" value="InterPro"/>
</dbReference>
<reference evidence="6" key="1">
    <citation type="submission" date="2021-08" db="EMBL/GenBank/DDBJ databases">
        <title>Global Aspergillus fumigatus from environmental and clinical sources.</title>
        <authorList>
            <person name="Barber A."/>
            <person name="Sae-Ong T."/>
        </authorList>
    </citation>
    <scope>NUCLEOTIDE SEQUENCE</scope>
    <source>
        <strain evidence="6">NRZ-2016-071</strain>
    </source>
</reference>
<evidence type="ECO:0000256" key="3">
    <source>
        <dbReference type="ARBA" id="ARBA00022692"/>
    </source>
</evidence>
<comment type="subcellular location">
    <subcellularLocation>
        <location evidence="1">Membrane</location>
        <topology evidence="1">Multi-pass membrane protein</topology>
    </subcellularLocation>
</comment>
<dbReference type="AlphaFoldDB" id="A0A8H4MM36"/>
<evidence type="ECO:0000256" key="4">
    <source>
        <dbReference type="ARBA" id="ARBA00022989"/>
    </source>
</evidence>
<gene>
    <name evidence="6" type="ORF">KXV57_009548</name>
</gene>
<sequence>MPHFELAHKVRHLIVQPADQRQNPPESYLFVQDGLIISCGVLYALCYIFCIIRVYSDKTYPGARWGSIQFLCLTMAYEIFYAFTTTSIRFEMLAFLAWFELDLSFAIVALRKAHAPAERRFLRRNMVLGCLTGIAFLWTLTRRYPDEREQVTAYWTGIILQLPIGWICLYQLWEDHSTQGHSLEIWYLGCFTAYGVFLWRYFNVPQNWRYVWTPWSIGIIIATLIPETVYPIVYLWVHKTQKDKRA</sequence>
<dbReference type="Proteomes" id="UP000813423">
    <property type="component" value="Unassembled WGS sequence"/>
</dbReference>
<evidence type="ECO:0000256" key="2">
    <source>
        <dbReference type="ARBA" id="ARBA00006757"/>
    </source>
</evidence>
<name>A0A8H4MM36_ASPFM</name>
<dbReference type="GO" id="GO:0016020">
    <property type="term" value="C:membrane"/>
    <property type="evidence" value="ECO:0007669"/>
    <property type="project" value="UniProtKB-SubCell"/>
</dbReference>
<evidence type="ECO:0000256" key="5">
    <source>
        <dbReference type="ARBA" id="ARBA00023136"/>
    </source>
</evidence>
<keyword evidence="4" id="KW-1133">Transmembrane helix</keyword>
<dbReference type="InterPro" id="IPR039020">
    <property type="entry name" value="PaxB-like"/>
</dbReference>
<proteinExistence type="inferred from homology"/>
<comment type="similarity">
    <text evidence="2">Belongs to the paxB family.</text>
</comment>
<dbReference type="PANTHER" id="PTHR42038:SF4">
    <property type="entry name" value="INTEGRAL MEMBRANE PROTEIN"/>
    <property type="match status" value="1"/>
</dbReference>
<dbReference type="PANTHER" id="PTHR42038">
    <property type="match status" value="1"/>
</dbReference>
<organism evidence="6 7">
    <name type="scientific">Aspergillus fumigatus</name>
    <name type="common">Neosartorya fumigata</name>
    <dbReference type="NCBI Taxonomy" id="746128"/>
    <lineage>
        <taxon>Eukaryota</taxon>
        <taxon>Fungi</taxon>
        <taxon>Dikarya</taxon>
        <taxon>Ascomycota</taxon>
        <taxon>Pezizomycotina</taxon>
        <taxon>Eurotiomycetes</taxon>
        <taxon>Eurotiomycetidae</taxon>
        <taxon>Eurotiales</taxon>
        <taxon>Aspergillaceae</taxon>
        <taxon>Aspergillus</taxon>
        <taxon>Aspergillus subgen. Fumigati</taxon>
    </lineage>
</organism>
<keyword evidence="3" id="KW-0812">Transmembrane</keyword>
<evidence type="ECO:0000313" key="6">
    <source>
        <dbReference type="EMBL" id="KAH1898495.1"/>
    </source>
</evidence>
<keyword evidence="5" id="KW-0472">Membrane</keyword>
<comment type="caution">
    <text evidence="6">The sequence shown here is derived from an EMBL/GenBank/DDBJ whole genome shotgun (WGS) entry which is preliminary data.</text>
</comment>
<protein>
    <submittedName>
        <fullName evidence="6">Uncharacterized protein</fullName>
    </submittedName>
</protein>
<dbReference type="EMBL" id="JAIBSC010000094">
    <property type="protein sequence ID" value="KAH1898495.1"/>
    <property type="molecule type" value="Genomic_DNA"/>
</dbReference>
<evidence type="ECO:0000256" key="1">
    <source>
        <dbReference type="ARBA" id="ARBA00004141"/>
    </source>
</evidence>
<accession>A0A8H4MM36</accession>
<evidence type="ECO:0000313" key="7">
    <source>
        <dbReference type="Proteomes" id="UP000813423"/>
    </source>
</evidence>
<dbReference type="Pfam" id="PF25129">
    <property type="entry name" value="Pyr4-TMTC"/>
    <property type="match status" value="1"/>
</dbReference>